<keyword evidence="2" id="KW-0472">Membrane</keyword>
<feature type="transmembrane region" description="Helical" evidence="2">
    <location>
        <begin position="265"/>
        <end position="285"/>
    </location>
</feature>
<reference evidence="3 4" key="1">
    <citation type="submission" date="2019-06" db="EMBL/GenBank/DDBJ databases">
        <title>Sequencing the genomes of 1000 actinobacteria strains.</title>
        <authorList>
            <person name="Klenk H.-P."/>
        </authorList>
    </citation>
    <scope>NUCLEOTIDE SEQUENCE [LARGE SCALE GENOMIC DNA]</scope>
    <source>
        <strain evidence="3 4">DSM 8803</strain>
    </source>
</reference>
<keyword evidence="2" id="KW-0812">Transmembrane</keyword>
<feature type="transmembrane region" description="Helical" evidence="2">
    <location>
        <begin position="178"/>
        <end position="196"/>
    </location>
</feature>
<dbReference type="AlphaFoldDB" id="A0A542Y497"/>
<dbReference type="OrthoDB" id="5126497at2"/>
<feature type="transmembrane region" description="Helical" evidence="2">
    <location>
        <begin position="240"/>
        <end position="259"/>
    </location>
</feature>
<gene>
    <name evidence="3" type="ORF">FB468_0914</name>
</gene>
<feature type="region of interest" description="Disordered" evidence="1">
    <location>
        <begin position="1"/>
        <end position="22"/>
    </location>
</feature>
<evidence type="ECO:0000313" key="4">
    <source>
        <dbReference type="Proteomes" id="UP000319094"/>
    </source>
</evidence>
<feature type="transmembrane region" description="Helical" evidence="2">
    <location>
        <begin position="43"/>
        <end position="66"/>
    </location>
</feature>
<name>A0A542Y497_9MICO</name>
<feature type="transmembrane region" description="Helical" evidence="2">
    <location>
        <begin position="202"/>
        <end position="220"/>
    </location>
</feature>
<keyword evidence="4" id="KW-1185">Reference proteome</keyword>
<sequence length="291" mass="30656">MESSSEQGAAPDSLSRDPSSAAAQLAELERLQRPEEGLAPSRGYSALMILLALMMSAYVALFLFAYGGRGAVGAEGTYPASMLLLVPVICASALSQGGRERYGVRVRESATTIGLWVLFLAGFLTLGIANYAGSGYPGWLNVVMPICVFLLMGLRPLRQFASRSTRKNEEWEPARLSGAARTTSVLVGVVLAAQLIASALPFAAAVTGVIVMVAFIPMLFAWRSNFGLPNVGFEWGPAQWACFVVAVAVAFGSSASVVGGASWGWPWAIGAAASVVLVMTVAAFLPTTRRR</sequence>
<feature type="transmembrane region" description="Helical" evidence="2">
    <location>
        <begin position="110"/>
        <end position="132"/>
    </location>
</feature>
<evidence type="ECO:0000256" key="1">
    <source>
        <dbReference type="SAM" id="MobiDB-lite"/>
    </source>
</evidence>
<evidence type="ECO:0000256" key="2">
    <source>
        <dbReference type="SAM" id="Phobius"/>
    </source>
</evidence>
<organism evidence="3 4">
    <name type="scientific">Leucobacter komagatae</name>
    <dbReference type="NCBI Taxonomy" id="55969"/>
    <lineage>
        <taxon>Bacteria</taxon>
        <taxon>Bacillati</taxon>
        <taxon>Actinomycetota</taxon>
        <taxon>Actinomycetes</taxon>
        <taxon>Micrococcales</taxon>
        <taxon>Microbacteriaceae</taxon>
        <taxon>Leucobacter</taxon>
    </lineage>
</organism>
<accession>A0A542Y497</accession>
<dbReference type="RefSeq" id="WP_141886292.1">
    <property type="nucleotide sequence ID" value="NZ_BAAAUY010000021.1"/>
</dbReference>
<feature type="transmembrane region" description="Helical" evidence="2">
    <location>
        <begin position="78"/>
        <end position="98"/>
    </location>
</feature>
<feature type="transmembrane region" description="Helical" evidence="2">
    <location>
        <begin position="138"/>
        <end position="157"/>
    </location>
</feature>
<protein>
    <submittedName>
        <fullName evidence="3">Uncharacterized protein</fullName>
    </submittedName>
</protein>
<dbReference type="Proteomes" id="UP000319094">
    <property type="component" value="Unassembled WGS sequence"/>
</dbReference>
<proteinExistence type="predicted"/>
<keyword evidence="2" id="KW-1133">Transmembrane helix</keyword>
<dbReference type="EMBL" id="VFON01000001">
    <property type="protein sequence ID" value="TQL42905.1"/>
    <property type="molecule type" value="Genomic_DNA"/>
</dbReference>
<evidence type="ECO:0000313" key="3">
    <source>
        <dbReference type="EMBL" id="TQL42905.1"/>
    </source>
</evidence>
<comment type="caution">
    <text evidence="3">The sequence shown here is derived from an EMBL/GenBank/DDBJ whole genome shotgun (WGS) entry which is preliminary data.</text>
</comment>